<dbReference type="Pfam" id="PF00067">
    <property type="entry name" value="p450"/>
    <property type="match status" value="1"/>
</dbReference>
<dbReference type="GO" id="GO:0005506">
    <property type="term" value="F:iron ion binding"/>
    <property type="evidence" value="ECO:0007669"/>
    <property type="project" value="InterPro"/>
</dbReference>
<keyword evidence="9" id="KW-0472">Membrane</keyword>
<evidence type="ECO:0000313" key="10">
    <source>
        <dbReference type="EMBL" id="KIW77157.1"/>
    </source>
</evidence>
<dbReference type="PROSITE" id="PS00086">
    <property type="entry name" value="CYTOCHROME_P450"/>
    <property type="match status" value="1"/>
</dbReference>
<dbReference type="STRING" id="1442368.A0A0D2ESD8"/>
<gene>
    <name evidence="10" type="ORF">Z517_09603</name>
</gene>
<comment type="similarity">
    <text evidence="2 8">Belongs to the cytochrome P450 family.</text>
</comment>
<evidence type="ECO:0000256" key="1">
    <source>
        <dbReference type="ARBA" id="ARBA00001971"/>
    </source>
</evidence>
<dbReference type="Gene3D" id="1.10.630.10">
    <property type="entry name" value="Cytochrome P450"/>
    <property type="match status" value="1"/>
</dbReference>
<dbReference type="Proteomes" id="UP000053029">
    <property type="component" value="Unassembled WGS sequence"/>
</dbReference>
<dbReference type="GeneID" id="25309093"/>
<dbReference type="CDD" id="cd11041">
    <property type="entry name" value="CYP503A1-like"/>
    <property type="match status" value="1"/>
</dbReference>
<dbReference type="PRINTS" id="PR00465">
    <property type="entry name" value="EP450IV"/>
</dbReference>
<dbReference type="PANTHER" id="PTHR46206:SF6">
    <property type="entry name" value="CYTOCHROME P450 MONOOXYGENASE AN1598-RELATED"/>
    <property type="match status" value="1"/>
</dbReference>
<keyword evidence="7 8" id="KW-0349">Heme</keyword>
<dbReference type="SUPFAM" id="SSF48264">
    <property type="entry name" value="Cytochrome P450"/>
    <property type="match status" value="1"/>
</dbReference>
<dbReference type="EMBL" id="KN846974">
    <property type="protein sequence ID" value="KIW77157.1"/>
    <property type="molecule type" value="Genomic_DNA"/>
</dbReference>
<dbReference type="InterPro" id="IPR001128">
    <property type="entry name" value="Cyt_P450"/>
</dbReference>
<dbReference type="AlphaFoldDB" id="A0A0D2ESD8"/>
<evidence type="ECO:0008006" key="12">
    <source>
        <dbReference type="Google" id="ProtNLM"/>
    </source>
</evidence>
<feature type="transmembrane region" description="Helical" evidence="9">
    <location>
        <begin position="28"/>
        <end position="46"/>
    </location>
</feature>
<dbReference type="InterPro" id="IPR036396">
    <property type="entry name" value="Cyt_P450_sf"/>
</dbReference>
<dbReference type="VEuPathDB" id="FungiDB:Z517_09603"/>
<name>A0A0D2ESD8_9EURO</name>
<reference evidence="10 11" key="1">
    <citation type="submission" date="2015-01" db="EMBL/GenBank/DDBJ databases">
        <title>The Genome Sequence of Fonsecaea pedrosoi CBS 271.37.</title>
        <authorList>
            <consortium name="The Broad Institute Genomics Platform"/>
            <person name="Cuomo C."/>
            <person name="de Hoog S."/>
            <person name="Gorbushina A."/>
            <person name="Stielow B."/>
            <person name="Teixiera M."/>
            <person name="Abouelleil A."/>
            <person name="Chapman S.B."/>
            <person name="Priest M."/>
            <person name="Young S.K."/>
            <person name="Wortman J."/>
            <person name="Nusbaum C."/>
            <person name="Birren B."/>
        </authorList>
    </citation>
    <scope>NUCLEOTIDE SEQUENCE [LARGE SCALE GENOMIC DNA]</scope>
    <source>
        <strain evidence="10 11">CBS 271.37</strain>
    </source>
</reference>
<protein>
    <recommendedName>
        <fullName evidence="12">Cytochrome P450</fullName>
    </recommendedName>
</protein>
<evidence type="ECO:0000256" key="9">
    <source>
        <dbReference type="SAM" id="Phobius"/>
    </source>
</evidence>
<comment type="cofactor">
    <cofactor evidence="1 7">
        <name>heme</name>
        <dbReference type="ChEBI" id="CHEBI:30413"/>
    </cofactor>
</comment>
<keyword evidence="9" id="KW-0812">Transmembrane</keyword>
<evidence type="ECO:0000256" key="8">
    <source>
        <dbReference type="RuleBase" id="RU000461"/>
    </source>
</evidence>
<keyword evidence="11" id="KW-1185">Reference proteome</keyword>
<organism evidence="10 11">
    <name type="scientific">Fonsecaea pedrosoi CBS 271.37</name>
    <dbReference type="NCBI Taxonomy" id="1442368"/>
    <lineage>
        <taxon>Eukaryota</taxon>
        <taxon>Fungi</taxon>
        <taxon>Dikarya</taxon>
        <taxon>Ascomycota</taxon>
        <taxon>Pezizomycotina</taxon>
        <taxon>Eurotiomycetes</taxon>
        <taxon>Chaetothyriomycetidae</taxon>
        <taxon>Chaetothyriales</taxon>
        <taxon>Herpotrichiellaceae</taxon>
        <taxon>Fonsecaea</taxon>
    </lineage>
</organism>
<dbReference type="InterPro" id="IPR017972">
    <property type="entry name" value="Cyt_P450_CS"/>
</dbReference>
<keyword evidence="9" id="KW-1133">Transmembrane helix</keyword>
<dbReference type="PANTHER" id="PTHR46206">
    <property type="entry name" value="CYTOCHROME P450"/>
    <property type="match status" value="1"/>
</dbReference>
<evidence type="ECO:0000256" key="4">
    <source>
        <dbReference type="ARBA" id="ARBA00023002"/>
    </source>
</evidence>
<keyword evidence="6 8" id="KW-0503">Monooxygenase</keyword>
<proteinExistence type="inferred from homology"/>
<keyword evidence="3 7" id="KW-0479">Metal-binding</keyword>
<evidence type="ECO:0000256" key="3">
    <source>
        <dbReference type="ARBA" id="ARBA00022723"/>
    </source>
</evidence>
<evidence type="ECO:0000256" key="5">
    <source>
        <dbReference type="ARBA" id="ARBA00023004"/>
    </source>
</evidence>
<dbReference type="InterPro" id="IPR002403">
    <property type="entry name" value="Cyt_P450_E_grp-IV"/>
</dbReference>
<dbReference type="OrthoDB" id="1844152at2759"/>
<evidence type="ECO:0000256" key="6">
    <source>
        <dbReference type="ARBA" id="ARBA00023033"/>
    </source>
</evidence>
<sequence>MDNSTSVHDTYHLLPFGLGAQNDGRRSLLAYAIIAVLVVVLTRAYFSQTKLPDVPMLKISKLPGAAGAAEDLARYIKNGAEVMQVGWERYSKKGQHYLMRTPGFTMLVVAPRLTEEIRSAADDTLSAVKANSEFMQFRYTLHKFMETDQYHNVVVQRQLTQNLGKSIARPNEEPSLLTSLPSGPSLYAIVDEAKGSFKDTLGTFKVPTDLTMWNLSFDIVTRTANRLLFGPELAKNAEFLRLSVDFSFIMFGGADMIRTYAEILKPLVLYWKTPMHKTLNLARKHLVPVIEQRIALMQQHEAVGTMDVWKKEKPNDCIQWVLDVTPLEKRDPQMLVYRMLHINIAAVHTSSVTFLDCIYELAAHPEIHDELRQEILTTFAAEGNWSKQGLTHLHKMDSFMRECVRFNPVFSGNLDRIALKDTKLSDGTFVPKGTWVTVPSYPMYMDDDYYENAHEFDAFRFSKKREKSGQETAFSFVQTSTTYLHFGHGKHACPGRFFAANEIKILLVLTLMNYDISLPDPTKKPEPVWFTKARTPSTKGVIRWVSRPEVPDFARFE</sequence>
<dbReference type="HOGENOM" id="CLU_022195_0_2_1"/>
<dbReference type="GO" id="GO:0016705">
    <property type="term" value="F:oxidoreductase activity, acting on paired donors, with incorporation or reduction of molecular oxygen"/>
    <property type="evidence" value="ECO:0007669"/>
    <property type="project" value="InterPro"/>
</dbReference>
<evidence type="ECO:0000256" key="7">
    <source>
        <dbReference type="PIRSR" id="PIRSR602403-1"/>
    </source>
</evidence>
<dbReference type="GO" id="GO:0020037">
    <property type="term" value="F:heme binding"/>
    <property type="evidence" value="ECO:0007669"/>
    <property type="project" value="InterPro"/>
</dbReference>
<keyword evidence="5 7" id="KW-0408">Iron</keyword>
<accession>A0A0D2ESD8</accession>
<feature type="binding site" description="axial binding residue" evidence="7">
    <location>
        <position position="493"/>
    </location>
    <ligand>
        <name>heme</name>
        <dbReference type="ChEBI" id="CHEBI:30413"/>
    </ligand>
    <ligandPart>
        <name>Fe</name>
        <dbReference type="ChEBI" id="CHEBI:18248"/>
    </ligandPart>
</feature>
<evidence type="ECO:0000313" key="11">
    <source>
        <dbReference type="Proteomes" id="UP000053029"/>
    </source>
</evidence>
<keyword evidence="4 8" id="KW-0560">Oxidoreductase</keyword>
<dbReference type="GO" id="GO:0004497">
    <property type="term" value="F:monooxygenase activity"/>
    <property type="evidence" value="ECO:0007669"/>
    <property type="project" value="UniProtKB-KW"/>
</dbReference>
<evidence type="ECO:0000256" key="2">
    <source>
        <dbReference type="ARBA" id="ARBA00010617"/>
    </source>
</evidence>
<dbReference type="RefSeq" id="XP_013280965.1">
    <property type="nucleotide sequence ID" value="XM_013425511.1"/>
</dbReference>